<gene>
    <name evidence="1" type="ORF">BCV71DRAFT_189457</name>
</gene>
<reference evidence="1 2" key="1">
    <citation type="journal article" date="2016" name="Proc. Natl. Acad. Sci. U.S.A.">
        <title>Lipid metabolic changes in an early divergent fungus govern the establishment of a mutualistic symbiosis with endobacteria.</title>
        <authorList>
            <person name="Lastovetsky O.A."/>
            <person name="Gaspar M.L."/>
            <person name="Mondo S.J."/>
            <person name="LaButti K.M."/>
            <person name="Sandor L."/>
            <person name="Grigoriev I.V."/>
            <person name="Henry S.A."/>
            <person name="Pawlowska T.E."/>
        </authorList>
    </citation>
    <scope>NUCLEOTIDE SEQUENCE [LARGE SCALE GENOMIC DNA]</scope>
    <source>
        <strain evidence="1 2">ATCC 11559</strain>
    </source>
</reference>
<sequence length="88" mass="10347">DDCIVDMINHIKTAKTYICLIVIDFAGLSRDSEDIRSFFRSHPRLKKISVDLLPISNTFKTYSREDILFDNKFMKDFDCREAPKQRSL</sequence>
<name>A0A1X0RMS9_RHIZD</name>
<feature type="non-terminal residue" evidence="1">
    <location>
        <position position="1"/>
    </location>
</feature>
<dbReference type="Proteomes" id="UP000242381">
    <property type="component" value="Unassembled WGS sequence"/>
</dbReference>
<dbReference type="EMBL" id="KV921548">
    <property type="protein sequence ID" value="ORE13316.1"/>
    <property type="molecule type" value="Genomic_DNA"/>
</dbReference>
<proteinExistence type="predicted"/>
<organism evidence="1 2">
    <name type="scientific">Rhizopus microsporus</name>
    <dbReference type="NCBI Taxonomy" id="58291"/>
    <lineage>
        <taxon>Eukaryota</taxon>
        <taxon>Fungi</taxon>
        <taxon>Fungi incertae sedis</taxon>
        <taxon>Mucoromycota</taxon>
        <taxon>Mucoromycotina</taxon>
        <taxon>Mucoromycetes</taxon>
        <taxon>Mucorales</taxon>
        <taxon>Mucorineae</taxon>
        <taxon>Rhizopodaceae</taxon>
        <taxon>Rhizopus</taxon>
    </lineage>
</organism>
<evidence type="ECO:0000313" key="1">
    <source>
        <dbReference type="EMBL" id="ORE13316.1"/>
    </source>
</evidence>
<dbReference type="AlphaFoldDB" id="A0A1X0RMS9"/>
<protein>
    <submittedName>
        <fullName evidence="1">Uncharacterized protein</fullName>
    </submittedName>
</protein>
<evidence type="ECO:0000313" key="2">
    <source>
        <dbReference type="Proteomes" id="UP000242381"/>
    </source>
</evidence>
<accession>A0A1X0RMS9</accession>